<feature type="region of interest" description="Disordered" evidence="1">
    <location>
        <begin position="1"/>
        <end position="33"/>
    </location>
</feature>
<evidence type="ECO:0000313" key="3">
    <source>
        <dbReference type="EMBL" id="XBV89732.1"/>
    </source>
</evidence>
<gene>
    <name evidence="3" type="ORF">AAFP32_03110</name>
</gene>
<sequence length="138" mass="14681">MNADENDAHLPDNGGNADATAEDSPPRPRTRQGRALLRTARLLPWLFGRSQWWSSAASLIGVVILLGLVAVAIDPPFLMWDGQTDDGMPTGGMEVALPDFGFVLWGIGGLALIAAGICGWIDGQRHKHRAQAWGGAAL</sequence>
<keyword evidence="2" id="KW-0812">Transmembrane</keyword>
<keyword evidence="2" id="KW-0472">Membrane</keyword>
<dbReference type="AlphaFoldDB" id="A0AAU7UMT5"/>
<feature type="compositionally biased region" description="Basic and acidic residues" evidence="1">
    <location>
        <begin position="1"/>
        <end position="10"/>
    </location>
</feature>
<name>A0AAU7UMT5_9MICO</name>
<proteinExistence type="predicted"/>
<evidence type="ECO:0000256" key="1">
    <source>
        <dbReference type="SAM" id="MobiDB-lite"/>
    </source>
</evidence>
<protein>
    <submittedName>
        <fullName evidence="3">Uncharacterized protein</fullName>
    </submittedName>
</protein>
<dbReference type="EMBL" id="CP158281">
    <property type="protein sequence ID" value="XBV89732.1"/>
    <property type="molecule type" value="Genomic_DNA"/>
</dbReference>
<dbReference type="RefSeq" id="WP_350270608.1">
    <property type="nucleotide sequence ID" value="NZ_CP158281.1"/>
</dbReference>
<feature type="transmembrane region" description="Helical" evidence="2">
    <location>
        <begin position="102"/>
        <end position="121"/>
    </location>
</feature>
<organism evidence="3">
    <name type="scientific">Brevibacterium koreense</name>
    <dbReference type="NCBI Taxonomy" id="3140787"/>
    <lineage>
        <taxon>Bacteria</taxon>
        <taxon>Bacillati</taxon>
        <taxon>Actinomycetota</taxon>
        <taxon>Actinomycetes</taxon>
        <taxon>Micrococcales</taxon>
        <taxon>Brevibacteriaceae</taxon>
        <taxon>Brevibacterium</taxon>
    </lineage>
</organism>
<keyword evidence="2" id="KW-1133">Transmembrane helix</keyword>
<reference evidence="3" key="1">
    <citation type="submission" date="2024-06" db="EMBL/GenBank/DDBJ databases">
        <title>Brevibacterium koreense sp. nov., isolated from jogae-jeotgal, a Korean fermented seafood.</title>
        <authorList>
            <person name="Whon T.W."/>
            <person name="Nam S."/>
            <person name="Kim Y."/>
        </authorList>
    </citation>
    <scope>NUCLEOTIDE SEQUENCE</scope>
    <source>
        <strain evidence="3">CBA3109</strain>
    </source>
</reference>
<evidence type="ECO:0000256" key="2">
    <source>
        <dbReference type="SAM" id="Phobius"/>
    </source>
</evidence>
<accession>A0AAU7UMT5</accession>
<feature type="transmembrane region" description="Helical" evidence="2">
    <location>
        <begin position="52"/>
        <end position="73"/>
    </location>
</feature>
<dbReference type="KEGG" id="bkr:AAFP32_03110"/>